<dbReference type="Proteomes" id="UP001430953">
    <property type="component" value="Unassembled WGS sequence"/>
</dbReference>
<comment type="caution">
    <text evidence="1">The sequence shown here is derived from an EMBL/GenBank/DDBJ whole genome shotgun (WGS) entry which is preliminary data.</text>
</comment>
<keyword evidence="2" id="KW-1185">Reference proteome</keyword>
<sequence length="104" mass="12024">MHSYTRQTIREDTHESCLSFRQHAKTPHPGEDTKALVVLKESAGNSNTVPRINRSFGPNQQLQNIQAKMNYGNRMLNKYFCGCASEFFFQYLSVIDIHQKSKKE</sequence>
<dbReference type="AlphaFoldDB" id="A0AAW2F7N5"/>
<reference evidence="1 2" key="1">
    <citation type="submission" date="2023-03" db="EMBL/GenBank/DDBJ databases">
        <title>High recombination rates correlate with genetic variation in Cardiocondyla obscurior ants.</title>
        <authorList>
            <person name="Errbii M."/>
        </authorList>
    </citation>
    <scope>NUCLEOTIDE SEQUENCE [LARGE SCALE GENOMIC DNA]</scope>
    <source>
        <strain evidence="1">Alpha-2009</strain>
        <tissue evidence="1">Whole body</tissue>
    </source>
</reference>
<name>A0AAW2F7N5_9HYME</name>
<accession>A0AAW2F7N5</accession>
<gene>
    <name evidence="1" type="ORF">PUN28_013665</name>
</gene>
<evidence type="ECO:0000313" key="1">
    <source>
        <dbReference type="EMBL" id="KAL0110167.1"/>
    </source>
</evidence>
<evidence type="ECO:0000313" key="2">
    <source>
        <dbReference type="Proteomes" id="UP001430953"/>
    </source>
</evidence>
<organism evidence="1 2">
    <name type="scientific">Cardiocondyla obscurior</name>
    <dbReference type="NCBI Taxonomy" id="286306"/>
    <lineage>
        <taxon>Eukaryota</taxon>
        <taxon>Metazoa</taxon>
        <taxon>Ecdysozoa</taxon>
        <taxon>Arthropoda</taxon>
        <taxon>Hexapoda</taxon>
        <taxon>Insecta</taxon>
        <taxon>Pterygota</taxon>
        <taxon>Neoptera</taxon>
        <taxon>Endopterygota</taxon>
        <taxon>Hymenoptera</taxon>
        <taxon>Apocrita</taxon>
        <taxon>Aculeata</taxon>
        <taxon>Formicoidea</taxon>
        <taxon>Formicidae</taxon>
        <taxon>Myrmicinae</taxon>
        <taxon>Cardiocondyla</taxon>
    </lineage>
</organism>
<proteinExistence type="predicted"/>
<dbReference type="EMBL" id="JADYXP020000014">
    <property type="protein sequence ID" value="KAL0110167.1"/>
    <property type="molecule type" value="Genomic_DNA"/>
</dbReference>
<protein>
    <submittedName>
        <fullName evidence="1">Uncharacterized protein</fullName>
    </submittedName>
</protein>